<reference evidence="2" key="1">
    <citation type="submission" date="2017-12" db="EMBL/GenBank/DDBJ databases">
        <authorList>
            <person name="Christensen H."/>
        </authorList>
    </citation>
    <scope>NUCLEOTIDE SEQUENCE [LARGE SCALE GENOMIC DNA]</scope>
    <source>
        <strain evidence="2">268A</strain>
    </source>
</reference>
<evidence type="ECO:0000313" key="1">
    <source>
        <dbReference type="EMBL" id="PLA77065.1"/>
    </source>
</evidence>
<dbReference type="GeneID" id="75136240"/>
<organism evidence="1 2">
    <name type="scientific">Ligilactobacillus agilis</name>
    <dbReference type="NCBI Taxonomy" id="1601"/>
    <lineage>
        <taxon>Bacteria</taxon>
        <taxon>Bacillati</taxon>
        <taxon>Bacillota</taxon>
        <taxon>Bacilli</taxon>
        <taxon>Lactobacillales</taxon>
        <taxon>Lactobacillaceae</taxon>
        <taxon>Ligilactobacillus</taxon>
    </lineage>
</organism>
<protein>
    <submittedName>
        <fullName evidence="1">Uncharacterized protein</fullName>
    </submittedName>
</protein>
<dbReference type="EMBL" id="PKGI01000015">
    <property type="protein sequence ID" value="PLA77065.1"/>
    <property type="molecule type" value="Genomic_DNA"/>
</dbReference>
<dbReference type="Proteomes" id="UP000234579">
    <property type="component" value="Unassembled WGS sequence"/>
</dbReference>
<dbReference type="AlphaFoldDB" id="A0A2I2ACF4"/>
<name>A0A2I2ACF4_9LACO</name>
<sequence length="122" mass="14527">MSMSNRYLKPKNVKEAMETIQKLFNQYRHAALTKELLDYHTNLANRLQTDIYREAVRENDKKQLADLANMIVAMQTWTKLRLSNQPFNGKMKNFKLVSQNQPKFKQHVHKIKGNHNYRASRH</sequence>
<accession>A0A2I2ACF4</accession>
<comment type="caution">
    <text evidence="1">The sequence shown here is derived from an EMBL/GenBank/DDBJ whole genome shotgun (WGS) entry which is preliminary data.</text>
</comment>
<dbReference type="RefSeq" id="WP_101811471.1">
    <property type="nucleotide sequence ID" value="NZ_BLAM01000211.1"/>
</dbReference>
<gene>
    <name evidence="1" type="ORF">CYR79_03090</name>
</gene>
<evidence type="ECO:0000313" key="2">
    <source>
        <dbReference type="Proteomes" id="UP000234579"/>
    </source>
</evidence>
<proteinExistence type="predicted"/>